<dbReference type="PANTHER" id="PTHR43827">
    <property type="entry name" value="2,5-DIKETO-D-GLUCONIC ACID REDUCTASE"/>
    <property type="match status" value="1"/>
</dbReference>
<dbReference type="InterPro" id="IPR023210">
    <property type="entry name" value="NADP_OxRdtase_dom"/>
</dbReference>
<keyword evidence="6" id="KW-1185">Reference proteome</keyword>
<proteinExistence type="inferred from homology"/>
<gene>
    <name evidence="5" type="ORF">GCM10009788_05230</name>
</gene>
<sequence>MHLVVTTPSITLNDQTSIPQFGLGVWQVPAGETERVVSDAFELGYRHVDTAQMYGNEEGVGAAIARSGLAREDLYVTTKLNNNRHDPAQAKDSLRVSLDKLGLEKVDLFLIHWPLPTQYDGDFVSTWEALLELREAGLTTSVGVSNFQPDHLDRIVAATGVVPAVNQVEAHPYFANDAVRAATSGHGSHVQAWSPLGQGGGELTDPAVTALAERHGKTPAQVLLRWAIDRGDIVFPKSLSKARLAENVEVFDFALAADEVAALAALDKGEAGRQGPNPDTFDWIPS</sequence>
<dbReference type="PRINTS" id="PR00069">
    <property type="entry name" value="ALDKETRDTASE"/>
</dbReference>
<dbReference type="Gene3D" id="3.20.20.100">
    <property type="entry name" value="NADP-dependent oxidoreductase domain"/>
    <property type="match status" value="1"/>
</dbReference>
<evidence type="ECO:0000256" key="3">
    <source>
        <dbReference type="ARBA" id="ARBA00023002"/>
    </source>
</evidence>
<dbReference type="SUPFAM" id="SSF51430">
    <property type="entry name" value="NAD(P)-linked oxidoreductase"/>
    <property type="match status" value="1"/>
</dbReference>
<keyword evidence="2" id="KW-0521">NADP</keyword>
<organism evidence="5 6">
    <name type="scientific">Nocardioides humi</name>
    <dbReference type="NCBI Taxonomy" id="449461"/>
    <lineage>
        <taxon>Bacteria</taxon>
        <taxon>Bacillati</taxon>
        <taxon>Actinomycetota</taxon>
        <taxon>Actinomycetes</taxon>
        <taxon>Propionibacteriales</taxon>
        <taxon>Nocardioidaceae</taxon>
        <taxon>Nocardioides</taxon>
    </lineage>
</organism>
<dbReference type="InterPro" id="IPR020471">
    <property type="entry name" value="AKR"/>
</dbReference>
<dbReference type="InterPro" id="IPR018170">
    <property type="entry name" value="Aldo/ket_reductase_CS"/>
</dbReference>
<accession>A0ABN1ZU32</accession>
<name>A0ABN1ZU32_9ACTN</name>
<dbReference type="PROSITE" id="PS00798">
    <property type="entry name" value="ALDOKETO_REDUCTASE_1"/>
    <property type="match status" value="1"/>
</dbReference>
<protein>
    <submittedName>
        <fullName evidence="5">Aldo/keto reductase</fullName>
    </submittedName>
</protein>
<dbReference type="Pfam" id="PF00248">
    <property type="entry name" value="Aldo_ket_red"/>
    <property type="match status" value="1"/>
</dbReference>
<dbReference type="InterPro" id="IPR036812">
    <property type="entry name" value="NAD(P)_OxRdtase_dom_sf"/>
</dbReference>
<reference evidence="5 6" key="1">
    <citation type="journal article" date="2019" name="Int. J. Syst. Evol. Microbiol.">
        <title>The Global Catalogue of Microorganisms (GCM) 10K type strain sequencing project: providing services to taxonomists for standard genome sequencing and annotation.</title>
        <authorList>
            <consortium name="The Broad Institute Genomics Platform"/>
            <consortium name="The Broad Institute Genome Sequencing Center for Infectious Disease"/>
            <person name="Wu L."/>
            <person name="Ma J."/>
        </authorList>
    </citation>
    <scope>NUCLEOTIDE SEQUENCE [LARGE SCALE GENOMIC DNA]</scope>
    <source>
        <strain evidence="5 6">JCM 14942</strain>
    </source>
</reference>
<evidence type="ECO:0000313" key="6">
    <source>
        <dbReference type="Proteomes" id="UP001500842"/>
    </source>
</evidence>
<evidence type="ECO:0000313" key="5">
    <source>
        <dbReference type="EMBL" id="GAA1504712.1"/>
    </source>
</evidence>
<dbReference type="Proteomes" id="UP001500842">
    <property type="component" value="Unassembled WGS sequence"/>
</dbReference>
<evidence type="ECO:0000259" key="4">
    <source>
        <dbReference type="Pfam" id="PF00248"/>
    </source>
</evidence>
<keyword evidence="3" id="KW-0560">Oxidoreductase</keyword>
<evidence type="ECO:0000256" key="2">
    <source>
        <dbReference type="ARBA" id="ARBA00022857"/>
    </source>
</evidence>
<dbReference type="EMBL" id="BAAAOR010000004">
    <property type="protein sequence ID" value="GAA1504712.1"/>
    <property type="molecule type" value="Genomic_DNA"/>
</dbReference>
<evidence type="ECO:0000256" key="1">
    <source>
        <dbReference type="ARBA" id="ARBA00007905"/>
    </source>
</evidence>
<comment type="similarity">
    <text evidence="1">Belongs to the aldo/keto reductase family.</text>
</comment>
<feature type="domain" description="NADP-dependent oxidoreductase" evidence="4">
    <location>
        <begin position="21"/>
        <end position="267"/>
    </location>
</feature>
<comment type="caution">
    <text evidence="5">The sequence shown here is derived from an EMBL/GenBank/DDBJ whole genome shotgun (WGS) entry which is preliminary data.</text>
</comment>
<dbReference type="PANTHER" id="PTHR43827:SF3">
    <property type="entry name" value="NADP-DEPENDENT OXIDOREDUCTASE DOMAIN-CONTAINING PROTEIN"/>
    <property type="match status" value="1"/>
</dbReference>
<dbReference type="PIRSF" id="PIRSF000097">
    <property type="entry name" value="AKR"/>
    <property type="match status" value="1"/>
</dbReference>